<keyword evidence="2" id="KW-0808">Transferase</keyword>
<keyword evidence="3" id="KW-1185">Reference proteome</keyword>
<evidence type="ECO:0000256" key="1">
    <source>
        <dbReference type="SAM" id="Phobius"/>
    </source>
</evidence>
<sequence>MTEDFSRRPIASRNTRWAAHVTRRLVEEGVAPNRISAGSVVAAALAGAAFALAQVSALWAAGLLLVLGAAFTQLRLLCNLFDGLVAVEGGMGTPDGAFWNEVPDRLSDLIILAGFGAAAGWPALGLLAGALAILTAYLREFGRAAGLGSDFRGPGAKSHRMAAVTAGALLQVGAWLSGAAWPVLTWTLVLVLALTAITTVRRSRRILRGLSGRADGSNLG</sequence>
<dbReference type="EC" id="2.7.8.-" evidence="2"/>
<protein>
    <submittedName>
        <fullName evidence="2">CDP-alcohol phosphatidyltransferase family protein</fullName>
        <ecNumber evidence="2">2.7.8.-</ecNumber>
    </submittedName>
</protein>
<keyword evidence="1" id="KW-1133">Transmembrane helix</keyword>
<keyword evidence="1" id="KW-0812">Transmembrane</keyword>
<gene>
    <name evidence="2" type="ORF">ACFOMP_17740</name>
</gene>
<proteinExistence type="predicted"/>
<name>A0ABV7S488_9RHOB</name>
<evidence type="ECO:0000313" key="3">
    <source>
        <dbReference type="Proteomes" id="UP001595596"/>
    </source>
</evidence>
<evidence type="ECO:0000313" key="2">
    <source>
        <dbReference type="EMBL" id="MFC3571298.1"/>
    </source>
</evidence>
<feature type="transmembrane region" description="Helical" evidence="1">
    <location>
        <begin position="183"/>
        <end position="200"/>
    </location>
</feature>
<dbReference type="EMBL" id="JBHRXE010000055">
    <property type="protein sequence ID" value="MFC3571298.1"/>
    <property type="molecule type" value="Genomic_DNA"/>
</dbReference>
<dbReference type="GO" id="GO:0016740">
    <property type="term" value="F:transferase activity"/>
    <property type="evidence" value="ECO:0007669"/>
    <property type="project" value="UniProtKB-KW"/>
</dbReference>
<dbReference type="RefSeq" id="WP_379033009.1">
    <property type="nucleotide sequence ID" value="NZ_JBHRXE010000055.1"/>
</dbReference>
<organism evidence="2 3">
    <name type="scientific">Paracoccus simplex</name>
    <dbReference type="NCBI Taxonomy" id="2086346"/>
    <lineage>
        <taxon>Bacteria</taxon>
        <taxon>Pseudomonadati</taxon>
        <taxon>Pseudomonadota</taxon>
        <taxon>Alphaproteobacteria</taxon>
        <taxon>Rhodobacterales</taxon>
        <taxon>Paracoccaceae</taxon>
        <taxon>Paracoccus</taxon>
    </lineage>
</organism>
<feature type="transmembrane region" description="Helical" evidence="1">
    <location>
        <begin position="40"/>
        <end position="71"/>
    </location>
</feature>
<accession>A0ABV7S488</accession>
<dbReference type="Gene3D" id="1.20.120.1760">
    <property type="match status" value="1"/>
</dbReference>
<dbReference type="Proteomes" id="UP001595596">
    <property type="component" value="Unassembled WGS sequence"/>
</dbReference>
<dbReference type="InterPro" id="IPR043130">
    <property type="entry name" value="CDP-OH_PTrfase_TM_dom"/>
</dbReference>
<feature type="transmembrane region" description="Helical" evidence="1">
    <location>
        <begin position="109"/>
        <end position="138"/>
    </location>
</feature>
<reference evidence="3" key="1">
    <citation type="journal article" date="2019" name="Int. J. Syst. Evol. Microbiol.">
        <title>The Global Catalogue of Microorganisms (GCM) 10K type strain sequencing project: providing services to taxonomists for standard genome sequencing and annotation.</title>
        <authorList>
            <consortium name="The Broad Institute Genomics Platform"/>
            <consortium name="The Broad Institute Genome Sequencing Center for Infectious Disease"/>
            <person name="Wu L."/>
            <person name="Ma J."/>
        </authorList>
    </citation>
    <scope>NUCLEOTIDE SEQUENCE [LARGE SCALE GENOMIC DNA]</scope>
    <source>
        <strain evidence="3">VKM B-3226</strain>
    </source>
</reference>
<keyword evidence="1" id="KW-0472">Membrane</keyword>
<comment type="caution">
    <text evidence="2">The sequence shown here is derived from an EMBL/GenBank/DDBJ whole genome shotgun (WGS) entry which is preliminary data.</text>
</comment>